<comment type="caution">
    <text evidence="3">The sequence shown here is derived from an EMBL/GenBank/DDBJ whole genome shotgun (WGS) entry which is preliminary data.</text>
</comment>
<dbReference type="GO" id="GO:0000160">
    <property type="term" value="P:phosphorelay signal transduction system"/>
    <property type="evidence" value="ECO:0007669"/>
    <property type="project" value="InterPro"/>
</dbReference>
<dbReference type="PANTHER" id="PTHR44520">
    <property type="entry name" value="RESPONSE REGULATOR RCP1-RELATED"/>
    <property type="match status" value="1"/>
</dbReference>
<organism evidence="3 4">
    <name type="scientific">Amazonocrinis nigriterrae CENA67</name>
    <dbReference type="NCBI Taxonomy" id="2794033"/>
    <lineage>
        <taxon>Bacteria</taxon>
        <taxon>Bacillati</taxon>
        <taxon>Cyanobacteriota</taxon>
        <taxon>Cyanophyceae</taxon>
        <taxon>Nostocales</taxon>
        <taxon>Nostocaceae</taxon>
        <taxon>Amazonocrinis</taxon>
        <taxon>Amazonocrinis nigriterrae</taxon>
    </lineage>
</organism>
<dbReference type="SMART" id="SM00448">
    <property type="entry name" value="REC"/>
    <property type="match status" value="1"/>
</dbReference>
<proteinExistence type="predicted"/>
<dbReference type="RefSeq" id="WP_198125022.1">
    <property type="nucleotide sequence ID" value="NZ_JAECZC010000020.1"/>
</dbReference>
<evidence type="ECO:0000256" key="1">
    <source>
        <dbReference type="PROSITE-ProRule" id="PRU00169"/>
    </source>
</evidence>
<dbReference type="PROSITE" id="PS50110">
    <property type="entry name" value="RESPONSE_REGULATORY"/>
    <property type="match status" value="1"/>
</dbReference>
<dbReference type="Gene3D" id="3.40.50.2300">
    <property type="match status" value="1"/>
</dbReference>
<dbReference type="EMBL" id="JAECZC010000020">
    <property type="protein sequence ID" value="MBH8563132.1"/>
    <property type="molecule type" value="Genomic_DNA"/>
</dbReference>
<dbReference type="Pfam" id="PF00072">
    <property type="entry name" value="Response_reg"/>
    <property type="match status" value="1"/>
</dbReference>
<dbReference type="InterPro" id="IPR001789">
    <property type="entry name" value="Sig_transdc_resp-reg_receiver"/>
</dbReference>
<evidence type="ECO:0000313" key="4">
    <source>
        <dbReference type="Proteomes" id="UP000632766"/>
    </source>
</evidence>
<dbReference type="PANTHER" id="PTHR44520:SF2">
    <property type="entry name" value="RESPONSE REGULATOR RCP1"/>
    <property type="match status" value="1"/>
</dbReference>
<feature type="modified residue" description="4-aspartylphosphate" evidence="1">
    <location>
        <position position="69"/>
    </location>
</feature>
<dbReference type="InterPro" id="IPR011006">
    <property type="entry name" value="CheY-like_superfamily"/>
</dbReference>
<keyword evidence="1" id="KW-0597">Phosphoprotein</keyword>
<evidence type="ECO:0000259" key="2">
    <source>
        <dbReference type="PROSITE" id="PS50110"/>
    </source>
</evidence>
<feature type="domain" description="Response regulatory" evidence="2">
    <location>
        <begin position="11"/>
        <end position="136"/>
    </location>
</feature>
<dbReference type="InterPro" id="IPR052893">
    <property type="entry name" value="TCS_response_regulator"/>
</dbReference>
<sequence>MSVETEEKHKTIFLVEDNKADIRLIQEALKNSVVPHQVVTVRDGVDAMAFLRQEGEYADAPRPDLILLDLNLPRKDGREVLAEIKADPILKRIPVVVLTTSRNEDDIFYSYDLHVNCYITKSRNLSQLFQIVKGIEDFWLSIVTLPSQQEDGE</sequence>
<keyword evidence="4" id="KW-1185">Reference proteome</keyword>
<dbReference type="SUPFAM" id="SSF52172">
    <property type="entry name" value="CheY-like"/>
    <property type="match status" value="1"/>
</dbReference>
<gene>
    <name evidence="3" type="ORF">I8748_13220</name>
</gene>
<dbReference type="CDD" id="cd17557">
    <property type="entry name" value="REC_Rcp-like"/>
    <property type="match status" value="1"/>
</dbReference>
<reference evidence="3 4" key="1">
    <citation type="journal article" date="2021" name="Int. J. Syst. Evol. Microbiol.">
        <title>Amazonocrinis nigriterrae gen. nov., sp. nov., Atlanticothrix silvestris gen. nov., sp. nov. and Dendronalium phyllosphericum gen. nov., sp. nov., nostocacean cyanobacteria from Brazilian environments.</title>
        <authorList>
            <person name="Alvarenga D.O."/>
            <person name="Andreote A.P.D."/>
            <person name="Branco L.H.Z."/>
            <person name="Delbaje E."/>
            <person name="Cruz R.B."/>
            <person name="Varani A.M."/>
            <person name="Fiore M.F."/>
        </authorList>
    </citation>
    <scope>NUCLEOTIDE SEQUENCE [LARGE SCALE GENOMIC DNA]</scope>
    <source>
        <strain evidence="3 4">CENA67</strain>
    </source>
</reference>
<dbReference type="Proteomes" id="UP000632766">
    <property type="component" value="Unassembled WGS sequence"/>
</dbReference>
<dbReference type="AlphaFoldDB" id="A0A8J7HTB3"/>
<accession>A0A8J7HTB3</accession>
<evidence type="ECO:0000313" key="3">
    <source>
        <dbReference type="EMBL" id="MBH8563132.1"/>
    </source>
</evidence>
<name>A0A8J7HTB3_9NOST</name>
<protein>
    <submittedName>
        <fullName evidence="3">Response regulator</fullName>
    </submittedName>
</protein>